<gene>
    <name evidence="3" type="ORF">ACH5RR_036745</name>
</gene>
<name>A0ABD2Y438_9GENT</name>
<feature type="region of interest" description="Disordered" evidence="1">
    <location>
        <begin position="70"/>
        <end position="93"/>
    </location>
</feature>
<keyword evidence="2" id="KW-1133">Transmembrane helix</keyword>
<feature type="region of interest" description="Disordered" evidence="1">
    <location>
        <begin position="1"/>
        <end position="33"/>
    </location>
</feature>
<dbReference type="PANTHER" id="PTHR46445">
    <property type="entry name" value="RNA POLYMERASE II DEGRADATION FACTOR-LIKE PROTEIN (DUF1296)"/>
    <property type="match status" value="1"/>
</dbReference>
<organism evidence="3 4">
    <name type="scientific">Cinchona calisaya</name>
    <dbReference type="NCBI Taxonomy" id="153742"/>
    <lineage>
        <taxon>Eukaryota</taxon>
        <taxon>Viridiplantae</taxon>
        <taxon>Streptophyta</taxon>
        <taxon>Embryophyta</taxon>
        <taxon>Tracheophyta</taxon>
        <taxon>Spermatophyta</taxon>
        <taxon>Magnoliopsida</taxon>
        <taxon>eudicotyledons</taxon>
        <taxon>Gunneridae</taxon>
        <taxon>Pentapetalae</taxon>
        <taxon>asterids</taxon>
        <taxon>lamiids</taxon>
        <taxon>Gentianales</taxon>
        <taxon>Rubiaceae</taxon>
        <taxon>Cinchonoideae</taxon>
        <taxon>Cinchoneae</taxon>
        <taxon>Cinchona</taxon>
    </lineage>
</organism>
<feature type="transmembrane region" description="Helical" evidence="2">
    <location>
        <begin position="112"/>
        <end position="131"/>
    </location>
</feature>
<evidence type="ECO:0000256" key="2">
    <source>
        <dbReference type="SAM" id="Phobius"/>
    </source>
</evidence>
<evidence type="ECO:0000313" key="3">
    <source>
        <dbReference type="EMBL" id="KAL3502296.1"/>
    </source>
</evidence>
<dbReference type="AlphaFoldDB" id="A0ABD2Y438"/>
<evidence type="ECO:0000313" key="4">
    <source>
        <dbReference type="Proteomes" id="UP001630127"/>
    </source>
</evidence>
<evidence type="ECO:0000256" key="1">
    <source>
        <dbReference type="SAM" id="MobiDB-lite"/>
    </source>
</evidence>
<dbReference type="Proteomes" id="UP001630127">
    <property type="component" value="Unassembled WGS sequence"/>
</dbReference>
<sequence length="285" mass="32107">MYAKRKSKQGQHDAIGEKSPKQKLTNKYPLPNEHDISNKCSNCQKKEGITVGMIKAIVEDPVEVCNRKRNIPGRASTSSDGARISADDPEGDNDNKVDTVFDLFHKPTQITIFPLSIGLSFITTVMLLKAFNRRIEHCHLKGMDLQWKFLFTCNTCNSEYYGDESLRNASYGNLFHGTGASTGNYNSSSASQPKPLKLENLEVQRANHSAFPSSIPGYTFENSQQFNFGFSESQTSSQMQNLSTFSNIMVNNIVPFHQNYVKVAKLLRNYALGMSYLKQIFRTLY</sequence>
<proteinExistence type="predicted"/>
<feature type="compositionally biased region" description="Basic and acidic residues" evidence="1">
    <location>
        <begin position="10"/>
        <end position="20"/>
    </location>
</feature>
<keyword evidence="2" id="KW-0812">Transmembrane</keyword>
<comment type="caution">
    <text evidence="3">The sequence shown here is derived from an EMBL/GenBank/DDBJ whole genome shotgun (WGS) entry which is preliminary data.</text>
</comment>
<accession>A0ABD2Y438</accession>
<protein>
    <submittedName>
        <fullName evidence="3">Uncharacterized protein</fullName>
    </submittedName>
</protein>
<dbReference type="EMBL" id="JBJUIK010000015">
    <property type="protein sequence ID" value="KAL3502296.1"/>
    <property type="molecule type" value="Genomic_DNA"/>
</dbReference>
<keyword evidence="4" id="KW-1185">Reference proteome</keyword>
<reference evidence="3 4" key="1">
    <citation type="submission" date="2024-11" db="EMBL/GenBank/DDBJ databases">
        <title>A near-complete genome assembly of Cinchona calisaya.</title>
        <authorList>
            <person name="Lian D.C."/>
            <person name="Zhao X.W."/>
            <person name="Wei L."/>
        </authorList>
    </citation>
    <scope>NUCLEOTIDE SEQUENCE [LARGE SCALE GENOMIC DNA]</scope>
    <source>
        <tissue evidence="3">Nenye</tissue>
    </source>
</reference>
<dbReference type="PANTHER" id="PTHR46445:SF3">
    <property type="entry name" value="RNA POLYMERASE II DEGRADATION FACTOR-LIKE PROTEIN (DUF1296)-RELATED"/>
    <property type="match status" value="1"/>
</dbReference>
<keyword evidence="2" id="KW-0472">Membrane</keyword>